<name>A0ABV8G0M0_9ACTN</name>
<protein>
    <recommendedName>
        <fullName evidence="3">Carbohydrate ABC transporter substrate-binding protein</fullName>
    </recommendedName>
</protein>
<proteinExistence type="predicted"/>
<evidence type="ECO:0008006" key="3">
    <source>
        <dbReference type="Google" id="ProtNLM"/>
    </source>
</evidence>
<keyword evidence="2" id="KW-1185">Reference proteome</keyword>
<accession>A0ABV8G0M0</accession>
<sequence>MRGLTWDHPRGYAPLDELTRLDLAGANPYGQVPEPIEWDRQPLEGFESEPIAKLCQTYDVLVIDHPGLGAAVDALVPMEELFEPDELERLRTGTVGRTWDSYHLDGRQWALPLDAATQVAAARPGVAVPRTWPKAVELARSTSMALCLGGPHAFLMFYALCSGDLLVPETREDGFLDEGAGLRALELMAELLALADPEVSRLNPIGVLDAIAAGGPQWCPLLYGYVTYPLTFSDAPAWPGRAPGSVLGGTGLALSRRRIGEIRDAVRAHLLRLTSEPVQTGLFPAVGGQPAARSAWDDKGFYRDTRATMEAAWIRPRFPGYIALQDRSSALIRDGLLAGTPARTLLDDLHSGPLANLPGGPHQEWRNT</sequence>
<dbReference type="RefSeq" id="WP_379526342.1">
    <property type="nucleotide sequence ID" value="NZ_JBHSBI010000001.1"/>
</dbReference>
<evidence type="ECO:0000313" key="1">
    <source>
        <dbReference type="EMBL" id="MFC4006187.1"/>
    </source>
</evidence>
<dbReference type="EMBL" id="JBHSBI010000001">
    <property type="protein sequence ID" value="MFC4006187.1"/>
    <property type="molecule type" value="Genomic_DNA"/>
</dbReference>
<evidence type="ECO:0000313" key="2">
    <source>
        <dbReference type="Proteomes" id="UP001595851"/>
    </source>
</evidence>
<organism evidence="1 2">
    <name type="scientific">Nonomuraea purpurea</name>
    <dbReference type="NCBI Taxonomy" id="1849276"/>
    <lineage>
        <taxon>Bacteria</taxon>
        <taxon>Bacillati</taxon>
        <taxon>Actinomycetota</taxon>
        <taxon>Actinomycetes</taxon>
        <taxon>Streptosporangiales</taxon>
        <taxon>Streptosporangiaceae</taxon>
        <taxon>Nonomuraea</taxon>
    </lineage>
</organism>
<dbReference type="Gene3D" id="3.40.190.10">
    <property type="entry name" value="Periplasmic binding protein-like II"/>
    <property type="match status" value="2"/>
</dbReference>
<dbReference type="SUPFAM" id="SSF53850">
    <property type="entry name" value="Periplasmic binding protein-like II"/>
    <property type="match status" value="1"/>
</dbReference>
<gene>
    <name evidence="1" type="ORF">ACFOY2_03065</name>
</gene>
<reference evidence="2" key="1">
    <citation type="journal article" date="2019" name="Int. J. Syst. Evol. Microbiol.">
        <title>The Global Catalogue of Microorganisms (GCM) 10K type strain sequencing project: providing services to taxonomists for standard genome sequencing and annotation.</title>
        <authorList>
            <consortium name="The Broad Institute Genomics Platform"/>
            <consortium name="The Broad Institute Genome Sequencing Center for Infectious Disease"/>
            <person name="Wu L."/>
            <person name="Ma J."/>
        </authorList>
    </citation>
    <scope>NUCLEOTIDE SEQUENCE [LARGE SCALE GENOMIC DNA]</scope>
    <source>
        <strain evidence="2">TBRC 1276</strain>
    </source>
</reference>
<comment type="caution">
    <text evidence="1">The sequence shown here is derived from an EMBL/GenBank/DDBJ whole genome shotgun (WGS) entry which is preliminary data.</text>
</comment>
<dbReference type="Proteomes" id="UP001595851">
    <property type="component" value="Unassembled WGS sequence"/>
</dbReference>